<dbReference type="InterPro" id="IPR012281">
    <property type="entry name" value="Phospholipid_synth_PlsX-like"/>
</dbReference>
<evidence type="ECO:0000256" key="2">
    <source>
        <dbReference type="ARBA" id="ARBA00022490"/>
    </source>
</evidence>
<keyword evidence="7 10" id="KW-1208">Phospholipid metabolism</keyword>
<accession>A0A0K8MAC9</accession>
<dbReference type="SUPFAM" id="SSF53659">
    <property type="entry name" value="Isocitrate/Isopropylmalate dehydrogenase-like"/>
    <property type="match status" value="1"/>
</dbReference>
<evidence type="ECO:0000256" key="9">
    <source>
        <dbReference type="ARBA" id="ARBA00046608"/>
    </source>
</evidence>
<dbReference type="GO" id="GO:0006633">
    <property type="term" value="P:fatty acid biosynthetic process"/>
    <property type="evidence" value="ECO:0007669"/>
    <property type="project" value="UniProtKB-UniRule"/>
</dbReference>
<protein>
    <recommendedName>
        <fullName evidence="8 10">Phosphate acyltransferase</fullName>
        <ecNumber evidence="8 10">2.3.1.274</ecNumber>
    </recommendedName>
    <alternativeName>
        <fullName evidence="10">Acyl-ACP phosphotransacylase</fullName>
    </alternativeName>
    <alternativeName>
        <fullName evidence="10">Acyl-[acyl-carrier-protein]--phosphate acyltransferase</fullName>
    </alternativeName>
    <alternativeName>
        <fullName evidence="10">Phosphate-acyl-ACP acyltransferase</fullName>
    </alternativeName>
</protein>
<dbReference type="AlphaFoldDB" id="A0A0K8MAC9"/>
<dbReference type="STRING" id="1629334.Cva_00023"/>
<dbReference type="UniPathway" id="UPA00085"/>
<dbReference type="Gene3D" id="3.40.718.10">
    <property type="entry name" value="Isopropylmalate Dehydrogenase"/>
    <property type="match status" value="1"/>
</dbReference>
<keyword evidence="2 10" id="KW-0963">Cytoplasm</keyword>
<proteinExistence type="inferred from homology"/>
<name>A0A0K8MAC9_9PROT</name>
<dbReference type="NCBIfam" id="TIGR00182">
    <property type="entry name" value="plsX"/>
    <property type="match status" value="1"/>
</dbReference>
<comment type="subcellular location">
    <subcellularLocation>
        <location evidence="10">Cytoplasm</location>
    </subcellularLocation>
    <text evidence="10">Associated with the membrane possibly through PlsY.</text>
</comment>
<comment type="similarity">
    <text evidence="10">Belongs to the PlsX family.</text>
</comment>
<reference evidence="11 12" key="1">
    <citation type="submission" date="2015-03" db="EMBL/GenBank/DDBJ databases">
        <title>Caedibacter varicaedens, whole genome shotgun sequence.</title>
        <authorList>
            <person name="Suzuki H."/>
            <person name="Dapper A.L."/>
            <person name="Gibson A.K."/>
            <person name="Jackson C."/>
            <person name="Lee H."/>
            <person name="Pejaver V.R."/>
            <person name="Doak T."/>
            <person name="Lynch M."/>
        </authorList>
    </citation>
    <scope>NUCLEOTIDE SEQUENCE [LARGE SCALE GENOMIC DNA]</scope>
</reference>
<dbReference type="PIRSF" id="PIRSF002465">
    <property type="entry name" value="Phsphlp_syn_PlsX"/>
    <property type="match status" value="1"/>
</dbReference>
<comment type="catalytic activity">
    <reaction evidence="1 10">
        <text>a fatty acyl-[ACP] + phosphate = an acyl phosphate + holo-[ACP]</text>
        <dbReference type="Rhea" id="RHEA:42292"/>
        <dbReference type="Rhea" id="RHEA-COMP:9685"/>
        <dbReference type="Rhea" id="RHEA-COMP:14125"/>
        <dbReference type="ChEBI" id="CHEBI:43474"/>
        <dbReference type="ChEBI" id="CHEBI:59918"/>
        <dbReference type="ChEBI" id="CHEBI:64479"/>
        <dbReference type="ChEBI" id="CHEBI:138651"/>
        <dbReference type="EC" id="2.3.1.274"/>
    </reaction>
</comment>
<comment type="pathway">
    <text evidence="10">Lipid metabolism; phospholipid metabolism.</text>
</comment>
<dbReference type="InterPro" id="IPR003664">
    <property type="entry name" value="FA_synthesis"/>
</dbReference>
<evidence type="ECO:0000256" key="4">
    <source>
        <dbReference type="ARBA" id="ARBA00022679"/>
    </source>
</evidence>
<sequence>MSIVLAIDGMGGDQAPKIAIDGMAKAALRFPQLRFELFGTEEKIRPLLEQQKNLSTITRFHPTTEVLTSEIKPTAAIRGFKDSSLRRAIMAVHQGQASGVVSAGPTGAYMVLSRLILGTLPGIDRPAIGGLMPTFNGLKVMLDMGANVEVSAENLVEFAIMGVAFARTVLGIQEPSVGLLNIGTEELKGNATIKLAYQSLKESAFIPNFKGFIEGDSLSQGIVDVTVADGFSGNICLKTAEGTSKLLGHFLREGIERSFLSKLGVLLAKPAFNYLRDKIDPRRYNGAPFLGLQGVAVKSHGGTDGEGFLQAISVAVNMVEKNINASISHEILAFSSLNLTEEKLKNVPSETSSPVTEGVGVS</sequence>
<dbReference type="EMBL" id="BBVC01000002">
    <property type="protein sequence ID" value="GAO97392.1"/>
    <property type="molecule type" value="Genomic_DNA"/>
</dbReference>
<dbReference type="GO" id="GO:0043811">
    <property type="term" value="F:phosphate:acyl-[acyl carrier protein] acyltransferase activity"/>
    <property type="evidence" value="ECO:0007669"/>
    <property type="project" value="UniProtKB-UniRule"/>
</dbReference>
<evidence type="ECO:0000256" key="8">
    <source>
        <dbReference type="ARBA" id="ARBA00024069"/>
    </source>
</evidence>
<keyword evidence="4 10" id="KW-0808">Transferase</keyword>
<keyword evidence="3 10" id="KW-0444">Lipid biosynthesis</keyword>
<organism evidence="11 12">
    <name type="scientific">Caedimonas varicaedens</name>
    <dbReference type="NCBI Taxonomy" id="1629334"/>
    <lineage>
        <taxon>Bacteria</taxon>
        <taxon>Pseudomonadati</taxon>
        <taxon>Pseudomonadota</taxon>
        <taxon>Alphaproteobacteria</taxon>
        <taxon>Holosporales</taxon>
        <taxon>Caedimonadaceae</taxon>
        <taxon>Caedimonas</taxon>
    </lineage>
</organism>
<keyword evidence="5 10" id="KW-0443">Lipid metabolism</keyword>
<dbReference type="GO" id="GO:0008654">
    <property type="term" value="P:phospholipid biosynthetic process"/>
    <property type="evidence" value="ECO:0007669"/>
    <property type="project" value="UniProtKB-KW"/>
</dbReference>
<comment type="caution">
    <text evidence="11">The sequence shown here is derived from an EMBL/GenBank/DDBJ whole genome shotgun (WGS) entry which is preliminary data.</text>
</comment>
<gene>
    <name evidence="10 11" type="primary">plsX</name>
    <name evidence="11" type="ORF">Cva_00023</name>
</gene>
<evidence type="ECO:0000256" key="3">
    <source>
        <dbReference type="ARBA" id="ARBA00022516"/>
    </source>
</evidence>
<dbReference type="Proteomes" id="UP000036771">
    <property type="component" value="Unassembled WGS sequence"/>
</dbReference>
<keyword evidence="11" id="KW-0012">Acyltransferase</keyword>
<dbReference type="PANTHER" id="PTHR30100:SF1">
    <property type="entry name" value="PHOSPHATE ACYLTRANSFERASE"/>
    <property type="match status" value="1"/>
</dbReference>
<dbReference type="PANTHER" id="PTHR30100">
    <property type="entry name" value="FATTY ACID/PHOSPHOLIPID SYNTHESIS PROTEIN PLSX"/>
    <property type="match status" value="1"/>
</dbReference>
<keyword evidence="12" id="KW-1185">Reference proteome</keyword>
<evidence type="ECO:0000256" key="1">
    <source>
        <dbReference type="ARBA" id="ARBA00001232"/>
    </source>
</evidence>
<dbReference type="HAMAP" id="MF_00019">
    <property type="entry name" value="PlsX"/>
    <property type="match status" value="1"/>
</dbReference>
<evidence type="ECO:0000256" key="5">
    <source>
        <dbReference type="ARBA" id="ARBA00023098"/>
    </source>
</evidence>
<keyword evidence="6 10" id="KW-0594">Phospholipid biosynthesis</keyword>
<dbReference type="GO" id="GO:0005737">
    <property type="term" value="C:cytoplasm"/>
    <property type="evidence" value="ECO:0007669"/>
    <property type="project" value="UniProtKB-SubCell"/>
</dbReference>
<evidence type="ECO:0000256" key="6">
    <source>
        <dbReference type="ARBA" id="ARBA00023209"/>
    </source>
</evidence>
<evidence type="ECO:0000313" key="11">
    <source>
        <dbReference type="EMBL" id="GAO97392.1"/>
    </source>
</evidence>
<comment type="subunit">
    <text evidence="9 10">Homodimer. Probably interacts with PlsY.</text>
</comment>
<dbReference type="Pfam" id="PF02504">
    <property type="entry name" value="FA_synthesis"/>
    <property type="match status" value="1"/>
</dbReference>
<evidence type="ECO:0000256" key="10">
    <source>
        <dbReference type="HAMAP-Rule" id="MF_00019"/>
    </source>
</evidence>
<evidence type="ECO:0000313" key="12">
    <source>
        <dbReference type="Proteomes" id="UP000036771"/>
    </source>
</evidence>
<comment type="function">
    <text evidence="10">Catalyzes the reversible formation of acyl-phosphate (acyl-PO(4)) from acyl-[acyl-carrier-protein] (acyl-ACP). This enzyme utilizes acyl-ACP as fatty acyl donor, but not acyl-CoA.</text>
</comment>
<dbReference type="EC" id="2.3.1.274" evidence="8 10"/>
<evidence type="ECO:0000256" key="7">
    <source>
        <dbReference type="ARBA" id="ARBA00023264"/>
    </source>
</evidence>